<dbReference type="PANTHER" id="PTHR43861:SF1">
    <property type="entry name" value="TRANS-ACONITATE 2-METHYLTRANSFERASE"/>
    <property type="match status" value="1"/>
</dbReference>
<gene>
    <name evidence="1" type="primary">metW</name>
    <name evidence="1" type="ORF">F4Y08_03945</name>
</gene>
<proteinExistence type="predicted"/>
<evidence type="ECO:0000313" key="1">
    <source>
        <dbReference type="EMBL" id="MYD89480.1"/>
    </source>
</evidence>
<dbReference type="PANTHER" id="PTHR43861">
    <property type="entry name" value="TRANS-ACONITATE 2-METHYLTRANSFERASE-RELATED"/>
    <property type="match status" value="1"/>
</dbReference>
<dbReference type="NCBIfam" id="TIGR02081">
    <property type="entry name" value="metW"/>
    <property type="match status" value="1"/>
</dbReference>
<dbReference type="AlphaFoldDB" id="A0A6B1DPJ2"/>
<dbReference type="InterPro" id="IPR010743">
    <property type="entry name" value="Methionine_synth_MetW"/>
</dbReference>
<dbReference type="InterPro" id="IPR029063">
    <property type="entry name" value="SAM-dependent_MTases_sf"/>
</dbReference>
<dbReference type="Pfam" id="PF07021">
    <property type="entry name" value="MetW"/>
    <property type="match status" value="1"/>
</dbReference>
<dbReference type="CDD" id="cd02440">
    <property type="entry name" value="AdoMet_MTases"/>
    <property type="match status" value="1"/>
</dbReference>
<dbReference type="Gene3D" id="3.40.50.150">
    <property type="entry name" value="Vaccinia Virus protein VP39"/>
    <property type="match status" value="1"/>
</dbReference>
<reference evidence="1" key="1">
    <citation type="submission" date="2019-09" db="EMBL/GenBank/DDBJ databases">
        <title>Characterisation of the sponge microbiome using genome-centric metagenomics.</title>
        <authorList>
            <person name="Engelberts J.P."/>
            <person name="Robbins S.J."/>
            <person name="De Goeij J.M."/>
            <person name="Aranda M."/>
            <person name="Bell S.C."/>
            <person name="Webster N.S."/>
        </authorList>
    </citation>
    <scope>NUCLEOTIDE SEQUENCE</scope>
    <source>
        <strain evidence="1">SB0662_bin_9</strain>
    </source>
</reference>
<accession>A0A6B1DPJ2</accession>
<comment type="caution">
    <text evidence="1">The sequence shown here is derived from an EMBL/GenBank/DDBJ whole genome shotgun (WGS) entry which is preliminary data.</text>
</comment>
<dbReference type="EMBL" id="VXPY01000024">
    <property type="protein sequence ID" value="MYD89480.1"/>
    <property type="molecule type" value="Genomic_DNA"/>
</dbReference>
<name>A0A6B1DPJ2_9CHLR</name>
<sequence length="203" mass="22729">MHDVRARPDLTAIAELVTEGSRVLDLGCGTGELLAYLIEAKSVRGTGIELHEEAVMDCVGKGLTVVQGNLNDGLEDYPDQSVDYVILSQTLHYLNRPVRVLQEMMRVGRQVVVSLPNWGHWRARLDLVLKGRMPEAPILPEPWHGARRWQAVTIADFLEFCLIERIQVLDSIYLAGTRPVKNPSTAKWRATTGVFVLQAPHTR</sequence>
<dbReference type="SUPFAM" id="SSF53335">
    <property type="entry name" value="S-adenosyl-L-methionine-dependent methyltransferases"/>
    <property type="match status" value="1"/>
</dbReference>
<organism evidence="1">
    <name type="scientific">Caldilineaceae bacterium SB0662_bin_9</name>
    <dbReference type="NCBI Taxonomy" id="2605258"/>
    <lineage>
        <taxon>Bacteria</taxon>
        <taxon>Bacillati</taxon>
        <taxon>Chloroflexota</taxon>
        <taxon>Caldilineae</taxon>
        <taxon>Caldilineales</taxon>
        <taxon>Caldilineaceae</taxon>
    </lineage>
</organism>
<protein>
    <submittedName>
        <fullName evidence="1">Methionine biosynthesis protein MetW</fullName>
    </submittedName>
</protein>